<keyword evidence="3" id="KW-0328">Glycosyltransferase</keyword>
<sequence length="425" mass="47324">MTRKTIAFFPEASFGAALNCVGIAQALRERGHEAVFLCDPGFAGVFENYGFAEHPVPMAPDMSDEELEKFWSGFITRHLPHFRLSPEDQLPTYVRDCWEAIVDSAEIAEAPLQAALGRIDPDAIVVDNVIGFPALMQAGVPWVRMVSCAETEIPDAQVPPVMSGLGAEDVAIFPVFRARYEDALGPVHDRYNSFRDRRGLPALPAGEFMETSPDLNLLLYAEPLRFDRAEPLTPPRFHYLEGCVREEDPFEMPDIPAASNTPVVYVSFGSLGAADVALFERMIRLFAELPYRFLINVGGYKDSFRDVPDNVHLDYWYPQPSVIEKADLVIHHGGNNSVHEALYFGKPSIVMPYCWDGHDNARRLHDTGLGVHLDRYAWRDQEMIDALSGLTSDKGMKTRLGGISADMIAADGRRQAADLILNVAR</sequence>
<dbReference type="STRING" id="540747.SAMN04488031_11138"/>
<evidence type="ECO:0000313" key="3">
    <source>
        <dbReference type="EMBL" id="QEW24864.1"/>
    </source>
</evidence>
<dbReference type="InterPro" id="IPR050426">
    <property type="entry name" value="Glycosyltransferase_28"/>
</dbReference>
<dbReference type="CDD" id="cd03784">
    <property type="entry name" value="GT1_Gtf-like"/>
    <property type="match status" value="1"/>
</dbReference>
<dbReference type="InterPro" id="IPR010610">
    <property type="entry name" value="EryCIII-like_C"/>
</dbReference>
<dbReference type="OrthoDB" id="139086at2"/>
<protein>
    <submittedName>
        <fullName evidence="2">Glycosyl transferase family 1</fullName>
    </submittedName>
    <submittedName>
        <fullName evidence="3">Oleandomycin glycosyltransferase</fullName>
        <ecNumber evidence="3">2.4.1.-</ecNumber>
    </submittedName>
</protein>
<dbReference type="PATRIC" id="fig|540747.5.peg.3360"/>
<evidence type="ECO:0000259" key="1">
    <source>
        <dbReference type="Pfam" id="PF06722"/>
    </source>
</evidence>
<dbReference type="InterPro" id="IPR002213">
    <property type="entry name" value="UDP_glucos_trans"/>
</dbReference>
<dbReference type="GO" id="GO:0008194">
    <property type="term" value="F:UDP-glycosyltransferase activity"/>
    <property type="evidence" value="ECO:0007669"/>
    <property type="project" value="InterPro"/>
</dbReference>
<organism evidence="2 4">
    <name type="scientific">Roseovarius indicus</name>
    <dbReference type="NCBI Taxonomy" id="540747"/>
    <lineage>
        <taxon>Bacteria</taxon>
        <taxon>Pseudomonadati</taxon>
        <taxon>Pseudomonadota</taxon>
        <taxon>Alphaproteobacteria</taxon>
        <taxon>Rhodobacterales</taxon>
        <taxon>Roseobacteraceae</taxon>
        <taxon>Roseovarius</taxon>
    </lineage>
</organism>
<dbReference type="PANTHER" id="PTHR48050">
    <property type="entry name" value="STEROL 3-BETA-GLUCOSYLTRANSFERASE"/>
    <property type="match status" value="1"/>
</dbReference>
<dbReference type="GO" id="GO:0017000">
    <property type="term" value="P:antibiotic biosynthetic process"/>
    <property type="evidence" value="ECO:0007669"/>
    <property type="project" value="UniProtKB-ARBA"/>
</dbReference>
<dbReference type="GO" id="GO:0016758">
    <property type="term" value="F:hexosyltransferase activity"/>
    <property type="evidence" value="ECO:0007669"/>
    <property type="project" value="UniProtKB-ARBA"/>
</dbReference>
<proteinExistence type="predicted"/>
<dbReference type="EMBL" id="LAXI01000025">
    <property type="protein sequence ID" value="KRS15216.1"/>
    <property type="molecule type" value="Genomic_DNA"/>
</dbReference>
<dbReference type="EMBL" id="CP031598">
    <property type="protein sequence ID" value="QEW24864.1"/>
    <property type="molecule type" value="Genomic_DNA"/>
</dbReference>
<keyword evidence="2" id="KW-0808">Transferase</keyword>
<evidence type="ECO:0000313" key="5">
    <source>
        <dbReference type="Proteomes" id="UP000325785"/>
    </source>
</evidence>
<dbReference type="Proteomes" id="UP000051401">
    <property type="component" value="Unassembled WGS sequence"/>
</dbReference>
<dbReference type="PANTHER" id="PTHR48050:SF13">
    <property type="entry name" value="STEROL 3-BETA-GLUCOSYLTRANSFERASE UGT80A2"/>
    <property type="match status" value="1"/>
</dbReference>
<accession>A0A0T5P2A5</accession>
<dbReference type="Proteomes" id="UP000325785">
    <property type="component" value="Chromosome"/>
</dbReference>
<dbReference type="RefSeq" id="WP_057820749.1">
    <property type="nucleotide sequence ID" value="NZ_CP031598.1"/>
</dbReference>
<dbReference type="AlphaFoldDB" id="A0A0T5P2A5"/>
<name>A0A0T5P2A5_9RHOB</name>
<reference evidence="2 4" key="1">
    <citation type="submission" date="2015-04" db="EMBL/GenBank/DDBJ databases">
        <title>The draft genome sequence of Roseovarius indicus B108T.</title>
        <authorList>
            <person name="Li G."/>
            <person name="Lai Q."/>
            <person name="Shao Z."/>
            <person name="Yan P."/>
        </authorList>
    </citation>
    <scope>NUCLEOTIDE SEQUENCE [LARGE SCALE GENOMIC DNA]</scope>
    <source>
        <strain evidence="2 4">B108</strain>
    </source>
</reference>
<dbReference type="SUPFAM" id="SSF53756">
    <property type="entry name" value="UDP-Glycosyltransferase/glycogen phosphorylase"/>
    <property type="match status" value="1"/>
</dbReference>
<reference evidence="3 5" key="2">
    <citation type="submission" date="2018-08" db="EMBL/GenBank/DDBJ databases">
        <title>Genetic Globetrotter - A new plasmid hitch-hiking vast phylogenetic and geographic distances.</title>
        <authorList>
            <person name="Vollmers J."/>
            <person name="Petersen J."/>
        </authorList>
    </citation>
    <scope>NUCLEOTIDE SEQUENCE [LARGE SCALE GENOMIC DNA]</scope>
    <source>
        <strain evidence="3 5">DSM 26383</strain>
    </source>
</reference>
<evidence type="ECO:0000313" key="4">
    <source>
        <dbReference type="Proteomes" id="UP000051401"/>
    </source>
</evidence>
<dbReference type="Gene3D" id="3.40.50.2000">
    <property type="entry name" value="Glycogen Phosphorylase B"/>
    <property type="match status" value="2"/>
</dbReference>
<feature type="domain" description="Erythromycin biosynthesis protein CIII-like C-terminal" evidence="1">
    <location>
        <begin position="302"/>
        <end position="409"/>
    </location>
</feature>
<evidence type="ECO:0000313" key="2">
    <source>
        <dbReference type="EMBL" id="KRS15216.1"/>
    </source>
</evidence>
<dbReference type="EC" id="2.4.1.-" evidence="3"/>
<dbReference type="KEGG" id="rid:RIdsm_00648"/>
<gene>
    <name evidence="3" type="primary">oleD_1</name>
    <name evidence="3" type="ORF">RIdsm_00648</name>
    <name evidence="2" type="ORF">XM52_25025</name>
</gene>
<keyword evidence="4" id="KW-1185">Reference proteome</keyword>
<dbReference type="Pfam" id="PF06722">
    <property type="entry name" value="EryCIII-like_C"/>
    <property type="match status" value="1"/>
</dbReference>